<protein>
    <submittedName>
        <fullName evidence="2">Uncharacterized protein</fullName>
    </submittedName>
</protein>
<dbReference type="EMBL" id="KE344486">
    <property type="protein sequence ID" value="EXB63369.1"/>
    <property type="molecule type" value="Genomic_DNA"/>
</dbReference>
<reference evidence="3" key="1">
    <citation type="submission" date="2013-01" db="EMBL/GenBank/DDBJ databases">
        <title>Draft Genome Sequence of a Mulberry Tree, Morus notabilis C.K. Schneid.</title>
        <authorList>
            <person name="He N."/>
            <person name="Zhao S."/>
        </authorList>
    </citation>
    <scope>NUCLEOTIDE SEQUENCE</scope>
</reference>
<gene>
    <name evidence="2" type="ORF">L484_002618</name>
</gene>
<dbReference type="Proteomes" id="UP000030645">
    <property type="component" value="Unassembled WGS sequence"/>
</dbReference>
<evidence type="ECO:0000256" key="1">
    <source>
        <dbReference type="SAM" id="MobiDB-lite"/>
    </source>
</evidence>
<organism evidence="2 3">
    <name type="scientific">Morus notabilis</name>
    <dbReference type="NCBI Taxonomy" id="981085"/>
    <lineage>
        <taxon>Eukaryota</taxon>
        <taxon>Viridiplantae</taxon>
        <taxon>Streptophyta</taxon>
        <taxon>Embryophyta</taxon>
        <taxon>Tracheophyta</taxon>
        <taxon>Spermatophyta</taxon>
        <taxon>Magnoliopsida</taxon>
        <taxon>eudicotyledons</taxon>
        <taxon>Gunneridae</taxon>
        <taxon>Pentapetalae</taxon>
        <taxon>rosids</taxon>
        <taxon>fabids</taxon>
        <taxon>Rosales</taxon>
        <taxon>Moraceae</taxon>
        <taxon>Moreae</taxon>
        <taxon>Morus</taxon>
    </lineage>
</organism>
<sequence>MESLSIKETLRPLTLVKSRPSLNAIHLAAKGKKEPEIFLENAPRTEPAESRTRPPTPIQELLGRTEASTFSLKLSLSGAIHF</sequence>
<evidence type="ECO:0000313" key="3">
    <source>
        <dbReference type="Proteomes" id="UP000030645"/>
    </source>
</evidence>
<proteinExistence type="predicted"/>
<feature type="region of interest" description="Disordered" evidence="1">
    <location>
        <begin position="36"/>
        <end position="56"/>
    </location>
</feature>
<accession>W9RP92</accession>
<dbReference type="AlphaFoldDB" id="W9RP92"/>
<evidence type="ECO:0000313" key="2">
    <source>
        <dbReference type="EMBL" id="EXB63369.1"/>
    </source>
</evidence>
<name>W9RP92_9ROSA</name>
<keyword evidence="3" id="KW-1185">Reference proteome</keyword>